<name>A0A5C3FEE5_PSEA2</name>
<comment type="caution">
    <text evidence="2">The sequence shown here is derived from an EMBL/GenBank/DDBJ whole genome shotgun (WGS) entry which is preliminary data.</text>
</comment>
<protein>
    <submittedName>
        <fullName evidence="2">Uncharacterized protein</fullName>
    </submittedName>
</protein>
<sequence>MATFPSTQGGASLLWSSCWQLSEQRELRSKAGNSGAPFRRPSRDEALNPDEIPARLAHNKVQSPANTTPAAQPRTGNLGWIELAAVACFWKRTLFHARTTHPARSYASSAVRPAIDVPNCRSLGTMSERCSMPDWAISKIPHLGLGRDRLSIDL</sequence>
<evidence type="ECO:0000313" key="2">
    <source>
        <dbReference type="EMBL" id="SPO42476.1"/>
    </source>
</evidence>
<dbReference type="AlphaFoldDB" id="A0A5C3FEE5"/>
<evidence type="ECO:0000256" key="1">
    <source>
        <dbReference type="SAM" id="MobiDB-lite"/>
    </source>
</evidence>
<gene>
    <name evidence="2" type="ORF">PSANT_00159</name>
</gene>
<proteinExistence type="predicted"/>
<dbReference type="Proteomes" id="UP000325008">
    <property type="component" value="Unassembled WGS sequence"/>
</dbReference>
<reference evidence="2" key="1">
    <citation type="submission" date="2018-03" db="EMBL/GenBank/DDBJ databases">
        <authorList>
            <person name="Guldener U."/>
        </authorList>
    </citation>
    <scope>NUCLEOTIDE SEQUENCE [LARGE SCALE GENOMIC DNA]</scope>
    <source>
        <strain evidence="2">ATCC34888</strain>
    </source>
</reference>
<keyword evidence="3" id="KW-1185">Reference proteome</keyword>
<dbReference type="EMBL" id="OOIQ01000001">
    <property type="protein sequence ID" value="SPO42476.1"/>
    <property type="molecule type" value="Genomic_DNA"/>
</dbReference>
<feature type="compositionally biased region" description="Polar residues" evidence="1">
    <location>
        <begin position="60"/>
        <end position="70"/>
    </location>
</feature>
<dbReference type="RefSeq" id="XP_014659257.1">
    <property type="nucleotide sequence ID" value="XM_014803771.1"/>
</dbReference>
<accession>A0A5C3FEE5</accession>
<organism evidence="2 3">
    <name type="scientific">Pseudozyma antarctica</name>
    <name type="common">Yeast</name>
    <name type="synonym">Candida antarctica</name>
    <dbReference type="NCBI Taxonomy" id="84753"/>
    <lineage>
        <taxon>Eukaryota</taxon>
        <taxon>Fungi</taxon>
        <taxon>Dikarya</taxon>
        <taxon>Basidiomycota</taxon>
        <taxon>Ustilaginomycotina</taxon>
        <taxon>Ustilaginomycetes</taxon>
        <taxon>Ustilaginales</taxon>
        <taxon>Ustilaginaceae</taxon>
        <taxon>Moesziomyces</taxon>
    </lineage>
</organism>
<feature type="region of interest" description="Disordered" evidence="1">
    <location>
        <begin position="26"/>
        <end position="73"/>
    </location>
</feature>
<evidence type="ECO:0000313" key="3">
    <source>
        <dbReference type="Proteomes" id="UP000325008"/>
    </source>
</evidence>